<dbReference type="EMBL" id="FPJO01000006">
    <property type="protein sequence ID" value="SFX80457.1"/>
    <property type="molecule type" value="Genomic_DNA"/>
</dbReference>
<dbReference type="OrthoDB" id="4319030at2"/>
<name>A0A1K2A266_STRAR</name>
<accession>A0A1K2A266</accession>
<organism evidence="1 2">
    <name type="scientific">Streptomyces atratus</name>
    <dbReference type="NCBI Taxonomy" id="1893"/>
    <lineage>
        <taxon>Bacteria</taxon>
        <taxon>Bacillati</taxon>
        <taxon>Actinomycetota</taxon>
        <taxon>Actinomycetes</taxon>
        <taxon>Kitasatosporales</taxon>
        <taxon>Streptomycetaceae</taxon>
        <taxon>Streptomyces</taxon>
    </lineage>
</organism>
<proteinExistence type="predicted"/>
<dbReference type="Proteomes" id="UP000181909">
    <property type="component" value="Unassembled WGS sequence"/>
</dbReference>
<evidence type="ECO:0000313" key="1">
    <source>
        <dbReference type="EMBL" id="SFX80457.1"/>
    </source>
</evidence>
<dbReference type="AlphaFoldDB" id="A0A1K2A266"/>
<sequence length="90" mass="9297">MTCGNCGAAATQGPDGSWTCSNQCGWSSTAPGPALTPEITTTRCRGCDAEIHGLNGRYACGLCGWSNHWDEGHQPLPAAGNPPRGTNSLH</sequence>
<protein>
    <submittedName>
        <fullName evidence="1">Uncharacterized protein</fullName>
    </submittedName>
</protein>
<gene>
    <name evidence="1" type="ORF">SAMN02787144_1006231</name>
</gene>
<evidence type="ECO:0000313" key="2">
    <source>
        <dbReference type="Proteomes" id="UP000181909"/>
    </source>
</evidence>
<reference evidence="1 2" key="1">
    <citation type="submission" date="2016-11" db="EMBL/GenBank/DDBJ databases">
        <authorList>
            <person name="Jaros S."/>
            <person name="Januszkiewicz K."/>
            <person name="Wedrychowicz H."/>
        </authorList>
    </citation>
    <scope>NUCLEOTIDE SEQUENCE [LARGE SCALE GENOMIC DNA]</scope>
    <source>
        <strain evidence="1 2">OK807</strain>
    </source>
</reference>
<dbReference type="STRING" id="1893.SAMN02787144_1006231"/>